<sequence length="110" mass="12916">MIKSFTNSFRNKSSDVDRWNEVGGLNGLLISIKSLGQGYRELNTDNNWRQESSVWGRVIQLTTLKKQDENARKWLYTVWRVDRRSIRSVFYEDITSKTLPTPLAHNVRNI</sequence>
<name>A0A815K8L8_9BILA</name>
<dbReference type="Proteomes" id="UP000681722">
    <property type="component" value="Unassembled WGS sequence"/>
</dbReference>
<protein>
    <submittedName>
        <fullName evidence="2">Uncharacterized protein</fullName>
    </submittedName>
</protein>
<evidence type="ECO:0000313" key="1">
    <source>
        <dbReference type="EMBL" id="CAF0840626.1"/>
    </source>
</evidence>
<gene>
    <name evidence="2" type="ORF">GPM918_LOCUS32586</name>
    <name evidence="1" type="ORF">OVA965_LOCUS6623</name>
    <name evidence="4" type="ORF">SRO942_LOCUS33256</name>
    <name evidence="3" type="ORF">TMI583_LOCUS6619</name>
</gene>
<dbReference type="EMBL" id="CAJOBA010002015">
    <property type="protein sequence ID" value="CAF3625530.1"/>
    <property type="molecule type" value="Genomic_DNA"/>
</dbReference>
<dbReference type="Proteomes" id="UP000663829">
    <property type="component" value="Unassembled WGS sequence"/>
</dbReference>
<accession>A0A815K8L8</accession>
<evidence type="ECO:0000313" key="3">
    <source>
        <dbReference type="EMBL" id="CAF3625530.1"/>
    </source>
</evidence>
<dbReference type="Proteomes" id="UP000682733">
    <property type="component" value="Unassembled WGS sequence"/>
</dbReference>
<evidence type="ECO:0000313" key="5">
    <source>
        <dbReference type="Proteomes" id="UP000663829"/>
    </source>
</evidence>
<reference evidence="2" key="1">
    <citation type="submission" date="2021-02" db="EMBL/GenBank/DDBJ databases">
        <authorList>
            <person name="Nowell W R."/>
        </authorList>
    </citation>
    <scope>NUCLEOTIDE SEQUENCE</scope>
</reference>
<keyword evidence="5" id="KW-1185">Reference proteome</keyword>
<evidence type="ECO:0000313" key="4">
    <source>
        <dbReference type="EMBL" id="CAF4281473.1"/>
    </source>
</evidence>
<evidence type="ECO:0000313" key="2">
    <source>
        <dbReference type="EMBL" id="CAF1386564.1"/>
    </source>
</evidence>
<comment type="caution">
    <text evidence="2">The sequence shown here is derived from an EMBL/GenBank/DDBJ whole genome shotgun (WGS) entry which is preliminary data.</text>
</comment>
<dbReference type="EMBL" id="CAJNOK010002015">
    <property type="protein sequence ID" value="CAF0840626.1"/>
    <property type="molecule type" value="Genomic_DNA"/>
</dbReference>
<proteinExistence type="predicted"/>
<dbReference type="AlphaFoldDB" id="A0A815K8L8"/>
<dbReference type="EMBL" id="CAJNOQ010016732">
    <property type="protein sequence ID" value="CAF1386564.1"/>
    <property type="molecule type" value="Genomic_DNA"/>
</dbReference>
<dbReference type="EMBL" id="CAJOBC010082135">
    <property type="protein sequence ID" value="CAF4281473.1"/>
    <property type="molecule type" value="Genomic_DNA"/>
</dbReference>
<organism evidence="2 5">
    <name type="scientific">Didymodactylos carnosus</name>
    <dbReference type="NCBI Taxonomy" id="1234261"/>
    <lineage>
        <taxon>Eukaryota</taxon>
        <taxon>Metazoa</taxon>
        <taxon>Spiralia</taxon>
        <taxon>Gnathifera</taxon>
        <taxon>Rotifera</taxon>
        <taxon>Eurotatoria</taxon>
        <taxon>Bdelloidea</taxon>
        <taxon>Philodinida</taxon>
        <taxon>Philodinidae</taxon>
        <taxon>Didymodactylos</taxon>
    </lineage>
</organism>
<dbReference type="Proteomes" id="UP000677228">
    <property type="component" value="Unassembled WGS sequence"/>
</dbReference>